<dbReference type="Proteomes" id="UP000548632">
    <property type="component" value="Unassembled WGS sequence"/>
</dbReference>
<evidence type="ECO:0000313" key="1">
    <source>
        <dbReference type="EMBL" id="MBB1127158.1"/>
    </source>
</evidence>
<protein>
    <submittedName>
        <fullName evidence="1">DUF29 domain-containing protein</fullName>
    </submittedName>
</protein>
<reference evidence="1 2" key="1">
    <citation type="journal article" date="2020" name="Arch. Microbiol.">
        <title>The genome sequence of the giant phototrophic gammaproteobacterium Thiospirillum jenense gives insight into its physiological properties and phylogenetic relationships.</title>
        <authorList>
            <person name="Imhoff J.F."/>
            <person name="Meyer T.E."/>
            <person name="Kyndt J.A."/>
        </authorList>
    </citation>
    <scope>NUCLEOTIDE SEQUENCE [LARGE SCALE GENOMIC DNA]</scope>
    <source>
        <strain evidence="1 2">DSM 216</strain>
    </source>
</reference>
<keyword evidence="2" id="KW-1185">Reference proteome</keyword>
<name>A0A839HKA8_9GAMM</name>
<organism evidence="1 2">
    <name type="scientific">Thiospirillum jenense</name>
    <dbReference type="NCBI Taxonomy" id="1653858"/>
    <lineage>
        <taxon>Bacteria</taxon>
        <taxon>Pseudomonadati</taxon>
        <taxon>Pseudomonadota</taxon>
        <taxon>Gammaproteobacteria</taxon>
        <taxon>Chromatiales</taxon>
        <taxon>Chromatiaceae</taxon>
        <taxon>Thiospirillum</taxon>
    </lineage>
</organism>
<evidence type="ECO:0000313" key="2">
    <source>
        <dbReference type="Proteomes" id="UP000548632"/>
    </source>
</evidence>
<dbReference type="Gene3D" id="1.20.1220.20">
    <property type="entry name" value="Uncharcterised protein PF01724"/>
    <property type="match status" value="1"/>
</dbReference>
<proteinExistence type="predicted"/>
<accession>A0A839HKA8</accession>
<dbReference type="PANTHER" id="PTHR34235">
    <property type="entry name" value="SLR1203 PROTEIN-RELATED"/>
    <property type="match status" value="1"/>
</dbReference>
<dbReference type="AlphaFoldDB" id="A0A839HKA8"/>
<dbReference type="InterPro" id="IPR002636">
    <property type="entry name" value="DUF29"/>
</dbReference>
<dbReference type="PANTHER" id="PTHR34235:SF4">
    <property type="entry name" value="SLR0291 PROTEIN"/>
    <property type="match status" value="1"/>
</dbReference>
<sequence>MTDLATLYQTDYSVWVQHTVELLRARRFDELDIEHLLEELSDMSKSEQRELESRLLVLIAHLLKWQYQYQTLSERWREFDGRSWRATIIEQRKRLTLLLRNSPGLKAIFIETMTAVYADAIELVCDETGLPATTFPINCPYTAEQLLDKTYYPN</sequence>
<gene>
    <name evidence="1" type="ORF">HUK38_13130</name>
</gene>
<comment type="caution">
    <text evidence="1">The sequence shown here is derived from an EMBL/GenBank/DDBJ whole genome shotgun (WGS) entry which is preliminary data.</text>
</comment>
<dbReference type="EMBL" id="JABVCQ010000038">
    <property type="protein sequence ID" value="MBB1127158.1"/>
    <property type="molecule type" value="Genomic_DNA"/>
</dbReference>
<dbReference type="Pfam" id="PF01724">
    <property type="entry name" value="DUF29"/>
    <property type="match status" value="1"/>
</dbReference>
<dbReference type="RefSeq" id="WP_182584784.1">
    <property type="nucleotide sequence ID" value="NZ_JABVCQ010000038.1"/>
</dbReference>